<dbReference type="AlphaFoldDB" id="A0A3M9NLZ8"/>
<comment type="caution">
    <text evidence="1">The sequence shown here is derived from an EMBL/GenBank/DDBJ whole genome shotgun (WGS) entry which is preliminary data.</text>
</comment>
<proteinExistence type="predicted"/>
<evidence type="ECO:0000313" key="1">
    <source>
        <dbReference type="EMBL" id="RNI38018.1"/>
    </source>
</evidence>
<name>A0A3M9NLZ8_9BACT</name>
<reference evidence="1 2" key="1">
    <citation type="submission" date="2018-11" db="EMBL/GenBank/DDBJ databases">
        <title>Draft genome sequence of Ferruginibacter sp. BO-59.</title>
        <authorList>
            <person name="Im W.T."/>
        </authorList>
    </citation>
    <scope>NUCLEOTIDE SEQUENCE [LARGE SCALE GENOMIC DNA]</scope>
    <source>
        <strain evidence="1 2">BO-59</strain>
    </source>
</reference>
<keyword evidence="2" id="KW-1185">Reference proteome</keyword>
<evidence type="ECO:0000313" key="2">
    <source>
        <dbReference type="Proteomes" id="UP000267223"/>
    </source>
</evidence>
<gene>
    <name evidence="1" type="ORF">EFY79_07240</name>
</gene>
<dbReference type="EMBL" id="RJJR01000004">
    <property type="protein sequence ID" value="RNI38018.1"/>
    <property type="molecule type" value="Genomic_DNA"/>
</dbReference>
<sequence length="306" mass="34054">MGKKKNFHYCLKVFKFIFHTTPNCIAVRKFYFIYCILLVSTAGFSQAVKTKISAPYIGLGAYSIKHANTFSVTSNQASLAQIKTPSAGVFGENRFLMAETSMYSAIIAVPTKDGNFAFQADYFGFKNYNESQLGIAYARSVGKNFDLGIKFNYYAFRIPRYENPSTVTFEIGAIAHVTEKLNAGIHIYNPVGGKFSKTENDKLGSIYSFGLGYDVSEIFNISGEIIKEEDAPVNVNVAMQYNFARQFFAQFGIATQNSSPFGGAGVSWDNFRLDICASYHPQFGISPGLMFIVDIKKQKIEAEKKL</sequence>
<dbReference type="Proteomes" id="UP000267223">
    <property type="component" value="Unassembled WGS sequence"/>
</dbReference>
<organism evidence="1 2">
    <name type="scientific">Hanamia caeni</name>
    <dbReference type="NCBI Taxonomy" id="2294116"/>
    <lineage>
        <taxon>Bacteria</taxon>
        <taxon>Pseudomonadati</taxon>
        <taxon>Bacteroidota</taxon>
        <taxon>Chitinophagia</taxon>
        <taxon>Chitinophagales</taxon>
        <taxon>Chitinophagaceae</taxon>
        <taxon>Hanamia</taxon>
    </lineage>
</organism>
<protein>
    <submittedName>
        <fullName evidence="1">Uncharacterized protein</fullName>
    </submittedName>
</protein>
<accession>A0A3M9NLZ8</accession>